<dbReference type="Gene3D" id="2.60.120.920">
    <property type="match status" value="1"/>
</dbReference>
<keyword evidence="3" id="KW-0862">Zinc</keyword>
<dbReference type="GO" id="GO:0051603">
    <property type="term" value="P:proteolysis involved in protein catabolic process"/>
    <property type="evidence" value="ECO:0007669"/>
    <property type="project" value="TreeGrafter"/>
</dbReference>
<dbReference type="SUPFAM" id="SSF49899">
    <property type="entry name" value="Concanavalin A-like lectins/glucanases"/>
    <property type="match status" value="1"/>
</dbReference>
<gene>
    <name evidence="5" type="ORF">FME351_LOCUS25784</name>
</gene>
<evidence type="ECO:0000256" key="1">
    <source>
        <dbReference type="ARBA" id="ARBA00022723"/>
    </source>
</evidence>
<dbReference type="GO" id="GO:0008270">
    <property type="term" value="F:zinc ion binding"/>
    <property type="evidence" value="ECO:0007669"/>
    <property type="project" value="UniProtKB-KW"/>
</dbReference>
<dbReference type="EMBL" id="CAJNYU010003420">
    <property type="protein sequence ID" value="CAF3672052.1"/>
    <property type="molecule type" value="Genomic_DNA"/>
</dbReference>
<keyword evidence="1" id="KW-0479">Metal-binding</keyword>
<keyword evidence="2" id="KW-0863">Zinc-finger</keyword>
<evidence type="ECO:0000259" key="4">
    <source>
        <dbReference type="PROSITE" id="PS50188"/>
    </source>
</evidence>
<dbReference type="AlphaFoldDB" id="A0A818SJ62"/>
<sequence>MDIVRDPTILQYLSETSRLVNNEINIISVPAIDNLSALEECGIKHKFKRRINISDETGNIRYRTFILDGIKLHEGKWYFCVKLSLGGAAQIGWATNAFNPVQNESYGVGDDRFSWGFDGARGVYDCNRRSMFFRENDCDEKDVCGCGIEIDGKNTNIQYWLNGSALGPLFSTSDNETIKSGMKANLLPKGIFASYFPVVTVKVYRNVAHTGVFEFILSSEDMIQCPLTKGYKPLLMPKLLPMENVLVAHPYSAYIMGNDIQQYFYTSRCSKNDFTGKKTSLPRDFVNNEHFEVPFDIDMITKDDYLLKLSEESDDFLLSLDNHQSFTINFDFEISATENRPNEFDVVLFTLDDTMFSTRVCMNDDFIDETMINRKRVAILFQINEQVKVYINNRFQTLDYCYDFDSKLNLQFLLRLNAGIRNLGIWKYILSEEHIRRLFTYGLAYVAIDYQKLNEYKKQRNAIKFKAEQKYFTNETLVPFSEPFKQDLWEETKQSIGRDESNYFKAIPHMNESVVQLFGNTTYLVLNTTNQVWSEYALVLDISIPNFPLAKDLSDSDARLTLLTINAESEIYLTHDGYLHVTGGHQSSSTVLLNKYIRLFISVQQNSLYIYVNGSLEIDISLSDGQLATKLKRIDLFQGLDVTKNTTNDDQLRIECRSITYFNKSSHILSAALKKLIQSTGYCLDQLVVPPFSILSASLIGIGCKEESIEYVMKKYNTTNIYFIDRILREETQNIDKIFQQEQQQKRRDVLARLSPYDENGALSMLMDTNDVTTDVSISTLRSEIDNNDDDDIPSDKKWYYDTTNQVTTVGYPGYELIDLTKADSGETEFTNKFKNTMTTKSHYVHRQIPRKTYIHSRTVCVYGLIAIYARYTIWNILKI</sequence>
<evidence type="ECO:0000256" key="2">
    <source>
        <dbReference type="ARBA" id="ARBA00022771"/>
    </source>
</evidence>
<organism evidence="5 6">
    <name type="scientific">Rotaria socialis</name>
    <dbReference type="NCBI Taxonomy" id="392032"/>
    <lineage>
        <taxon>Eukaryota</taxon>
        <taxon>Metazoa</taxon>
        <taxon>Spiralia</taxon>
        <taxon>Gnathifera</taxon>
        <taxon>Rotifera</taxon>
        <taxon>Eurotatoria</taxon>
        <taxon>Bdelloidea</taxon>
        <taxon>Philodinida</taxon>
        <taxon>Philodinidae</taxon>
        <taxon>Rotaria</taxon>
    </lineage>
</organism>
<dbReference type="InterPro" id="IPR003877">
    <property type="entry name" value="SPRY_dom"/>
</dbReference>
<dbReference type="GO" id="GO:0004842">
    <property type="term" value="F:ubiquitin-protein transferase activity"/>
    <property type="evidence" value="ECO:0007669"/>
    <property type="project" value="InterPro"/>
</dbReference>
<dbReference type="PANTHER" id="PTHR13363">
    <property type="entry name" value="RING FINGER AND SRY DOMAIN-CONTAINING"/>
    <property type="match status" value="1"/>
</dbReference>
<evidence type="ECO:0000313" key="5">
    <source>
        <dbReference type="EMBL" id="CAF3672052.1"/>
    </source>
</evidence>
<feature type="domain" description="B30.2/SPRY" evidence="4">
    <location>
        <begin position="1"/>
        <end position="208"/>
    </location>
</feature>
<dbReference type="InterPro" id="IPR013320">
    <property type="entry name" value="ConA-like_dom_sf"/>
</dbReference>
<comment type="caution">
    <text evidence="5">The sequence shown here is derived from an EMBL/GenBank/DDBJ whole genome shotgun (WGS) entry which is preliminary data.</text>
</comment>
<evidence type="ECO:0000313" key="6">
    <source>
        <dbReference type="Proteomes" id="UP000663869"/>
    </source>
</evidence>
<protein>
    <recommendedName>
        <fullName evidence="4">B30.2/SPRY domain-containing protein</fullName>
    </recommendedName>
</protein>
<dbReference type="GO" id="GO:0005737">
    <property type="term" value="C:cytoplasm"/>
    <property type="evidence" value="ECO:0007669"/>
    <property type="project" value="TreeGrafter"/>
</dbReference>
<dbReference type="Pfam" id="PF00622">
    <property type="entry name" value="SPRY"/>
    <property type="match status" value="1"/>
</dbReference>
<dbReference type="PROSITE" id="PS50188">
    <property type="entry name" value="B302_SPRY"/>
    <property type="match status" value="1"/>
</dbReference>
<dbReference type="PANTHER" id="PTHR13363:SF5">
    <property type="entry name" value="E3 UBIQUITIN-PROTEIN LIGASE RNF123"/>
    <property type="match status" value="1"/>
</dbReference>
<dbReference type="InterPro" id="IPR001870">
    <property type="entry name" value="B30.2/SPRY"/>
</dbReference>
<evidence type="ECO:0000256" key="3">
    <source>
        <dbReference type="ARBA" id="ARBA00022833"/>
    </source>
</evidence>
<accession>A0A818SJ62</accession>
<dbReference type="Proteomes" id="UP000663869">
    <property type="component" value="Unassembled WGS sequence"/>
</dbReference>
<dbReference type="CDD" id="cd11709">
    <property type="entry name" value="SPRY"/>
    <property type="match status" value="1"/>
</dbReference>
<dbReference type="InterPro" id="IPR045129">
    <property type="entry name" value="RNF123/RKP/RSPRY1"/>
</dbReference>
<reference evidence="5" key="1">
    <citation type="submission" date="2021-02" db="EMBL/GenBank/DDBJ databases">
        <authorList>
            <person name="Nowell W R."/>
        </authorList>
    </citation>
    <scope>NUCLEOTIDE SEQUENCE</scope>
</reference>
<name>A0A818SJ62_9BILA</name>
<dbReference type="InterPro" id="IPR043136">
    <property type="entry name" value="B30.2/SPRY_sf"/>
</dbReference>
<proteinExistence type="predicted"/>